<evidence type="ECO:0000313" key="3">
    <source>
        <dbReference type="Ensembl" id="ENSTNIP00000016724.1"/>
    </source>
</evidence>
<proteinExistence type="predicted"/>
<dbReference type="Ensembl" id="ENSTNIT00000016938.1">
    <property type="protein sequence ID" value="ENSTNIP00000016724.1"/>
    <property type="gene ID" value="ENSTNIG00000013723.1"/>
</dbReference>
<sequence length="220" mass="23993">SAGLESLKSLQKLSLDHNELISTTGLSHMYTLLHLSCSHNHLTSVEGLENNALLHTLDLRANSLAAPPRLPNQVLLRELHLDDNSISSLQGLSACWLPLMQHLSVAQNRITELPTMADYVSLEKLDLQFNCISELQNVCEGLEGCLSLREVHLTGNPLQQESGWRSSLLQAVPGLQAVDEQAAGDALGSSAVRRSRLAPGSFLSLCQAHLQEASELQQQH</sequence>
<dbReference type="GeneTree" id="ENSGT00940000163898"/>
<dbReference type="STRING" id="99883.ENSTNIP00000016724"/>
<dbReference type="Pfam" id="PF13855">
    <property type="entry name" value="LRR_8"/>
    <property type="match status" value="1"/>
</dbReference>
<dbReference type="InterPro" id="IPR001611">
    <property type="entry name" value="Leu-rich_rpt"/>
</dbReference>
<accession>H3D883</accession>
<evidence type="ECO:0000313" key="4">
    <source>
        <dbReference type="Proteomes" id="UP000007303"/>
    </source>
</evidence>
<dbReference type="InterPro" id="IPR050836">
    <property type="entry name" value="SDS22/Internalin_LRR"/>
</dbReference>
<keyword evidence="4" id="KW-1185">Reference proteome</keyword>
<dbReference type="Gene3D" id="3.80.10.10">
    <property type="entry name" value="Ribonuclease Inhibitor"/>
    <property type="match status" value="2"/>
</dbReference>
<name>H3D883_TETNG</name>
<dbReference type="FunFam" id="3.80.10.10:FF:001142">
    <property type="entry name" value="Leucine-rich repeats and IQ motif containing 1"/>
    <property type="match status" value="1"/>
</dbReference>
<organism evidence="3 4">
    <name type="scientific">Tetraodon nigroviridis</name>
    <name type="common">Spotted green pufferfish</name>
    <name type="synonym">Chelonodon nigroviridis</name>
    <dbReference type="NCBI Taxonomy" id="99883"/>
    <lineage>
        <taxon>Eukaryota</taxon>
        <taxon>Metazoa</taxon>
        <taxon>Chordata</taxon>
        <taxon>Craniata</taxon>
        <taxon>Vertebrata</taxon>
        <taxon>Euteleostomi</taxon>
        <taxon>Actinopterygii</taxon>
        <taxon>Neopterygii</taxon>
        <taxon>Teleostei</taxon>
        <taxon>Neoteleostei</taxon>
        <taxon>Acanthomorphata</taxon>
        <taxon>Eupercaria</taxon>
        <taxon>Tetraodontiformes</taxon>
        <taxon>Tetradontoidea</taxon>
        <taxon>Tetraodontidae</taxon>
        <taxon>Tetraodon</taxon>
    </lineage>
</organism>
<dbReference type="InterPro" id="IPR032675">
    <property type="entry name" value="LRR_dom_sf"/>
</dbReference>
<keyword evidence="2" id="KW-0677">Repeat</keyword>
<keyword evidence="1" id="KW-0433">Leucine-rich repeat</keyword>
<dbReference type="Proteomes" id="UP000007303">
    <property type="component" value="Unassembled WGS sequence"/>
</dbReference>
<dbReference type="PROSITE" id="PS51450">
    <property type="entry name" value="LRR"/>
    <property type="match status" value="4"/>
</dbReference>
<evidence type="ECO:0000256" key="2">
    <source>
        <dbReference type="ARBA" id="ARBA00022737"/>
    </source>
</evidence>
<dbReference type="PANTHER" id="PTHR46652">
    <property type="entry name" value="LEUCINE-RICH REPEAT AND IQ DOMAIN-CONTAINING PROTEIN 1-RELATED"/>
    <property type="match status" value="1"/>
</dbReference>
<reference evidence="4" key="1">
    <citation type="journal article" date="2004" name="Nature">
        <title>Genome duplication in the teleost fish Tetraodon nigroviridis reveals the early vertebrate proto-karyotype.</title>
        <authorList>
            <person name="Jaillon O."/>
            <person name="Aury J.-M."/>
            <person name="Brunet F."/>
            <person name="Petit J.-L."/>
            <person name="Stange-Thomann N."/>
            <person name="Mauceli E."/>
            <person name="Bouneau L."/>
            <person name="Fischer C."/>
            <person name="Ozouf-Costaz C."/>
            <person name="Bernot A."/>
            <person name="Nicaud S."/>
            <person name="Jaffe D."/>
            <person name="Fisher S."/>
            <person name="Lutfalla G."/>
            <person name="Dossat C."/>
            <person name="Segurens B."/>
            <person name="Dasilva C."/>
            <person name="Salanoubat M."/>
            <person name="Levy M."/>
            <person name="Boudet N."/>
            <person name="Castellano S."/>
            <person name="Anthouard V."/>
            <person name="Jubin C."/>
            <person name="Castelli V."/>
            <person name="Katinka M."/>
            <person name="Vacherie B."/>
            <person name="Biemont C."/>
            <person name="Skalli Z."/>
            <person name="Cattolico L."/>
            <person name="Poulain J."/>
            <person name="De Berardinis V."/>
            <person name="Cruaud C."/>
            <person name="Duprat S."/>
            <person name="Brottier P."/>
            <person name="Coutanceau J.-P."/>
            <person name="Gouzy J."/>
            <person name="Parra G."/>
            <person name="Lardier G."/>
            <person name="Chapple C."/>
            <person name="McKernan K.J."/>
            <person name="McEwan P."/>
            <person name="Bosak S."/>
            <person name="Kellis M."/>
            <person name="Volff J.-N."/>
            <person name="Guigo R."/>
            <person name="Zody M.C."/>
            <person name="Mesirov J."/>
            <person name="Lindblad-Toh K."/>
            <person name="Birren B."/>
            <person name="Nusbaum C."/>
            <person name="Kahn D."/>
            <person name="Robinson-Rechavi M."/>
            <person name="Laudet V."/>
            <person name="Schachter V."/>
            <person name="Quetier F."/>
            <person name="Saurin W."/>
            <person name="Scarpelli C."/>
            <person name="Wincker P."/>
            <person name="Lander E.S."/>
            <person name="Weissenbach J."/>
            <person name="Roest Crollius H."/>
        </authorList>
    </citation>
    <scope>NUCLEOTIDE SEQUENCE [LARGE SCALE GENOMIC DNA]</scope>
</reference>
<dbReference type="SUPFAM" id="SSF52075">
    <property type="entry name" value="Outer arm dynein light chain 1"/>
    <property type="match status" value="1"/>
</dbReference>
<protein>
    <submittedName>
        <fullName evidence="3">Uncharacterized protein</fullName>
    </submittedName>
</protein>
<reference evidence="3" key="3">
    <citation type="submission" date="2025-09" db="UniProtKB">
        <authorList>
            <consortium name="Ensembl"/>
        </authorList>
    </citation>
    <scope>IDENTIFICATION</scope>
</reference>
<evidence type="ECO:0000256" key="1">
    <source>
        <dbReference type="ARBA" id="ARBA00022614"/>
    </source>
</evidence>
<dbReference type="PANTHER" id="PTHR46652:SF7">
    <property type="entry name" value="LEUCINE-RICH REPEAT AND IQ DOMAIN-CONTAINING PROTEIN 1"/>
    <property type="match status" value="1"/>
</dbReference>
<reference evidence="3" key="2">
    <citation type="submission" date="2025-08" db="UniProtKB">
        <authorList>
            <consortium name="Ensembl"/>
        </authorList>
    </citation>
    <scope>IDENTIFICATION</scope>
</reference>
<dbReference type="OMA" id="MYLDASH"/>
<dbReference type="AlphaFoldDB" id="H3D883"/>
<dbReference type="HOGENOM" id="CLU_1258745_0_0_1"/>
<dbReference type="InParanoid" id="H3D883"/>